<dbReference type="OrthoDB" id="10457058at2759"/>
<keyword evidence="3" id="KW-1185">Reference proteome</keyword>
<gene>
    <name evidence="2" type="ORF">WBA_LOCUS3995</name>
</gene>
<feature type="region of interest" description="Disordered" evidence="1">
    <location>
        <begin position="57"/>
        <end position="86"/>
    </location>
</feature>
<reference evidence="2 3" key="1">
    <citation type="submission" date="2018-11" db="EMBL/GenBank/DDBJ databases">
        <authorList>
            <consortium name="Pathogen Informatics"/>
        </authorList>
    </citation>
    <scope>NUCLEOTIDE SEQUENCE [LARGE SCALE GENOMIC DNA]</scope>
</reference>
<feature type="non-terminal residue" evidence="2">
    <location>
        <position position="1"/>
    </location>
</feature>
<feature type="compositionally biased region" description="Basic and acidic residues" evidence="1">
    <location>
        <begin position="269"/>
        <end position="303"/>
    </location>
</feature>
<dbReference type="AlphaFoldDB" id="A0A3P7E3W8"/>
<sequence length="325" mass="35616">YNCRKPFRKLSRDFISRAHRLSNTSQASSTSSTGLSLVHSPNSSFLPSTPQAFIAPDPYPTSRVRSGSIGSGLSTPYSKRHVNNDPTGDHVPVDFGGGGLSLGKSASGSLHSVDSPSRSRTSSFGCGQRCYGLRDTTDVVVHATDTESECTSALSSRCTYERCREQRLIICKNDVDQIEILVEAISVNSSVCIPNEFDETDDYVIRDPPNSSDIHISSPRVSHEGQLCANSYPDSRSSQIFETIQESLSGRSSPTRDTDSVGSYEEQEASDKTDRKSDNSKSIEKICKEDSNDGNSEREQKKILSSDRDLEFVPVDVSLYFISIQ</sequence>
<feature type="region of interest" description="Disordered" evidence="1">
    <location>
        <begin position="245"/>
        <end position="303"/>
    </location>
</feature>
<dbReference type="Proteomes" id="UP000270924">
    <property type="component" value="Unassembled WGS sequence"/>
</dbReference>
<evidence type="ECO:0000256" key="1">
    <source>
        <dbReference type="SAM" id="MobiDB-lite"/>
    </source>
</evidence>
<evidence type="ECO:0000313" key="3">
    <source>
        <dbReference type="Proteomes" id="UP000270924"/>
    </source>
</evidence>
<dbReference type="EMBL" id="UYWW01001513">
    <property type="protein sequence ID" value="VDM10609.1"/>
    <property type="molecule type" value="Genomic_DNA"/>
</dbReference>
<feature type="compositionally biased region" description="Low complexity" evidence="1">
    <location>
        <begin position="106"/>
        <end position="123"/>
    </location>
</feature>
<accession>A0A3P7E3W8</accession>
<feature type="region of interest" description="Disordered" evidence="1">
    <location>
        <begin position="21"/>
        <end position="41"/>
    </location>
</feature>
<proteinExistence type="predicted"/>
<protein>
    <submittedName>
        <fullName evidence="2">Uncharacterized protein</fullName>
    </submittedName>
</protein>
<dbReference type="InParanoid" id="A0A3P7E3W8"/>
<feature type="region of interest" description="Disordered" evidence="1">
    <location>
        <begin position="106"/>
        <end position="125"/>
    </location>
</feature>
<evidence type="ECO:0000313" key="2">
    <source>
        <dbReference type="EMBL" id="VDM10609.1"/>
    </source>
</evidence>
<organism evidence="2 3">
    <name type="scientific">Wuchereria bancrofti</name>
    <dbReference type="NCBI Taxonomy" id="6293"/>
    <lineage>
        <taxon>Eukaryota</taxon>
        <taxon>Metazoa</taxon>
        <taxon>Ecdysozoa</taxon>
        <taxon>Nematoda</taxon>
        <taxon>Chromadorea</taxon>
        <taxon>Rhabditida</taxon>
        <taxon>Spirurina</taxon>
        <taxon>Spiruromorpha</taxon>
        <taxon>Filarioidea</taxon>
        <taxon>Onchocercidae</taxon>
        <taxon>Wuchereria</taxon>
    </lineage>
</organism>
<feature type="compositionally biased region" description="Low complexity" evidence="1">
    <location>
        <begin position="21"/>
        <end position="40"/>
    </location>
</feature>
<name>A0A3P7E3W8_WUCBA</name>